<keyword evidence="2" id="KW-1185">Reference proteome</keyword>
<name>A0ACB9CUJ6_CICIN</name>
<accession>A0ACB9CUJ6</accession>
<sequence>MSDSTYSTSNRRHHRHSQKGNKHTHSDQMCICTGFREATTRDHGQTPYLSPPPSPYALLPLNHQQNPSVRFATYIDLMDSTVKAKATPAEKKNPDSSVGNSQITDAVFKNDKGEYKVITNTVFENDKSEYKVRVVKQILWVNGIRYELQENYGIGNSVDGDYDGNDPVYVQ</sequence>
<dbReference type="EMBL" id="CM042013">
    <property type="protein sequence ID" value="KAI3737886.1"/>
    <property type="molecule type" value="Genomic_DNA"/>
</dbReference>
<proteinExistence type="predicted"/>
<reference evidence="2" key="1">
    <citation type="journal article" date="2022" name="Mol. Ecol. Resour.">
        <title>The genomes of chicory, endive, great burdock and yacon provide insights into Asteraceae palaeo-polyploidization history and plant inulin production.</title>
        <authorList>
            <person name="Fan W."/>
            <person name="Wang S."/>
            <person name="Wang H."/>
            <person name="Wang A."/>
            <person name="Jiang F."/>
            <person name="Liu H."/>
            <person name="Zhao H."/>
            <person name="Xu D."/>
            <person name="Zhang Y."/>
        </authorList>
    </citation>
    <scope>NUCLEOTIDE SEQUENCE [LARGE SCALE GENOMIC DNA]</scope>
    <source>
        <strain evidence="2">cv. Punajuju</strain>
    </source>
</reference>
<gene>
    <name evidence="1" type="ORF">L2E82_27901</name>
</gene>
<organism evidence="1 2">
    <name type="scientific">Cichorium intybus</name>
    <name type="common">Chicory</name>
    <dbReference type="NCBI Taxonomy" id="13427"/>
    <lineage>
        <taxon>Eukaryota</taxon>
        <taxon>Viridiplantae</taxon>
        <taxon>Streptophyta</taxon>
        <taxon>Embryophyta</taxon>
        <taxon>Tracheophyta</taxon>
        <taxon>Spermatophyta</taxon>
        <taxon>Magnoliopsida</taxon>
        <taxon>eudicotyledons</taxon>
        <taxon>Gunneridae</taxon>
        <taxon>Pentapetalae</taxon>
        <taxon>asterids</taxon>
        <taxon>campanulids</taxon>
        <taxon>Asterales</taxon>
        <taxon>Asteraceae</taxon>
        <taxon>Cichorioideae</taxon>
        <taxon>Cichorieae</taxon>
        <taxon>Cichoriinae</taxon>
        <taxon>Cichorium</taxon>
    </lineage>
</organism>
<protein>
    <submittedName>
        <fullName evidence="1">Uncharacterized protein</fullName>
    </submittedName>
</protein>
<dbReference type="Proteomes" id="UP001055811">
    <property type="component" value="Linkage Group LG05"/>
</dbReference>
<reference evidence="1 2" key="2">
    <citation type="journal article" date="2022" name="Mol. Ecol. Resour.">
        <title>The genomes of chicory, endive, great burdock and yacon provide insights into Asteraceae paleo-polyploidization history and plant inulin production.</title>
        <authorList>
            <person name="Fan W."/>
            <person name="Wang S."/>
            <person name="Wang H."/>
            <person name="Wang A."/>
            <person name="Jiang F."/>
            <person name="Liu H."/>
            <person name="Zhao H."/>
            <person name="Xu D."/>
            <person name="Zhang Y."/>
        </authorList>
    </citation>
    <scope>NUCLEOTIDE SEQUENCE [LARGE SCALE GENOMIC DNA]</scope>
    <source>
        <strain evidence="2">cv. Punajuju</strain>
        <tissue evidence="1">Leaves</tissue>
    </source>
</reference>
<evidence type="ECO:0000313" key="2">
    <source>
        <dbReference type="Proteomes" id="UP001055811"/>
    </source>
</evidence>
<evidence type="ECO:0000313" key="1">
    <source>
        <dbReference type="EMBL" id="KAI3737886.1"/>
    </source>
</evidence>
<comment type="caution">
    <text evidence="1">The sequence shown here is derived from an EMBL/GenBank/DDBJ whole genome shotgun (WGS) entry which is preliminary data.</text>
</comment>